<evidence type="ECO:0008006" key="4">
    <source>
        <dbReference type="Google" id="ProtNLM"/>
    </source>
</evidence>
<dbReference type="Pfam" id="PF08843">
    <property type="entry name" value="AbiEii"/>
    <property type="match status" value="1"/>
</dbReference>
<sequence length="438" mass="48090">MNDRWQLLPDGSVPQSQPVDGHRPAPGVPLTLRPVQDPRATQAGVFDPALKQHAYAYRAADPRFTDPELRTAWYAARRRAMDLLLAAIADSPWAEALVLRGSVLLRAWFGAQAREPGDLDFVVVPQEWRIEESRTTELLDGIAQAAEAASCGPVRFTATDAVSEDIWTYDRVPGRRLLLPWRADGLPGGAIQLDFVFNEPLRVPPQLVALTAAAGPSARLNAATRELSLAWKLMWLVNDAYPQGKDLYDAVLLAESTALRYQVLRDVFTDGEAWCADSPVQALTIRELANAVSVGWEHFESEYPQLAQRTGTRDEVTGGDPGEDVEEDLAQELLDRLAVALAPTFAEVAPEALAQWWTEGWLARLRPVLAEGGLPAVQDWLAKAGASFGLAHRLSTHLTEPGSLDDVELAELMLSCPAWSYWAGRIREGALTLERLLG</sequence>
<evidence type="ECO:0000313" key="2">
    <source>
        <dbReference type="EMBL" id="MBB4928945.1"/>
    </source>
</evidence>
<dbReference type="InterPro" id="IPR014942">
    <property type="entry name" value="AbiEii"/>
</dbReference>
<reference evidence="2 3" key="1">
    <citation type="submission" date="2020-08" db="EMBL/GenBank/DDBJ databases">
        <title>Sequencing the genomes of 1000 actinobacteria strains.</title>
        <authorList>
            <person name="Klenk H.-P."/>
        </authorList>
    </citation>
    <scope>NUCLEOTIDE SEQUENCE [LARGE SCALE GENOMIC DNA]</scope>
    <source>
        <strain evidence="2 3">DSM 41654</strain>
    </source>
</reference>
<feature type="region of interest" description="Disordered" evidence="1">
    <location>
        <begin position="1"/>
        <end position="27"/>
    </location>
</feature>
<comment type="caution">
    <text evidence="2">The sequence shown here is derived from an EMBL/GenBank/DDBJ whole genome shotgun (WGS) entry which is preliminary data.</text>
</comment>
<evidence type="ECO:0000256" key="1">
    <source>
        <dbReference type="SAM" id="MobiDB-lite"/>
    </source>
</evidence>
<dbReference type="Proteomes" id="UP000540506">
    <property type="component" value="Unassembled WGS sequence"/>
</dbReference>
<dbReference type="AlphaFoldDB" id="A0A7W7RBF9"/>
<dbReference type="EMBL" id="JACHJV010000003">
    <property type="protein sequence ID" value="MBB4928945.1"/>
    <property type="molecule type" value="Genomic_DNA"/>
</dbReference>
<keyword evidence="3" id="KW-1185">Reference proteome</keyword>
<name>A0A7W7RBF9_KITKI</name>
<proteinExistence type="predicted"/>
<accession>A0A7W7RBF9</accession>
<dbReference type="RefSeq" id="WP_184946644.1">
    <property type="nucleotide sequence ID" value="NZ_JACHJV010000003.1"/>
</dbReference>
<evidence type="ECO:0000313" key="3">
    <source>
        <dbReference type="Proteomes" id="UP000540506"/>
    </source>
</evidence>
<gene>
    <name evidence="2" type="ORF">FHR34_008042</name>
</gene>
<protein>
    <recommendedName>
        <fullName evidence="4">Nucleotidyl transferase AbiEii/AbiGii toxin family protein</fullName>
    </recommendedName>
</protein>
<organism evidence="2 3">
    <name type="scientific">Kitasatospora kifunensis</name>
    <name type="common">Streptomyces kifunensis</name>
    <dbReference type="NCBI Taxonomy" id="58351"/>
    <lineage>
        <taxon>Bacteria</taxon>
        <taxon>Bacillati</taxon>
        <taxon>Actinomycetota</taxon>
        <taxon>Actinomycetes</taxon>
        <taxon>Kitasatosporales</taxon>
        <taxon>Streptomycetaceae</taxon>
        <taxon>Kitasatospora</taxon>
    </lineage>
</organism>